<organism evidence="1 2">
    <name type="scientific">Thelephora ganbajun</name>
    <name type="common">Ganba fungus</name>
    <dbReference type="NCBI Taxonomy" id="370292"/>
    <lineage>
        <taxon>Eukaryota</taxon>
        <taxon>Fungi</taxon>
        <taxon>Dikarya</taxon>
        <taxon>Basidiomycota</taxon>
        <taxon>Agaricomycotina</taxon>
        <taxon>Agaricomycetes</taxon>
        <taxon>Thelephorales</taxon>
        <taxon>Thelephoraceae</taxon>
        <taxon>Thelephora</taxon>
    </lineage>
</organism>
<reference evidence="1" key="1">
    <citation type="submission" date="2019-10" db="EMBL/GenBank/DDBJ databases">
        <authorList>
            <consortium name="DOE Joint Genome Institute"/>
            <person name="Kuo A."/>
            <person name="Miyauchi S."/>
            <person name="Kiss E."/>
            <person name="Drula E."/>
            <person name="Kohler A."/>
            <person name="Sanchez-Garcia M."/>
            <person name="Andreopoulos B."/>
            <person name="Barry K.W."/>
            <person name="Bonito G."/>
            <person name="Buee M."/>
            <person name="Carver A."/>
            <person name="Chen C."/>
            <person name="Cichocki N."/>
            <person name="Clum A."/>
            <person name="Culley D."/>
            <person name="Crous P.W."/>
            <person name="Fauchery L."/>
            <person name="Girlanda M."/>
            <person name="Hayes R."/>
            <person name="Keri Z."/>
            <person name="Labutti K."/>
            <person name="Lipzen A."/>
            <person name="Lombard V."/>
            <person name="Magnuson J."/>
            <person name="Maillard F."/>
            <person name="Morin E."/>
            <person name="Murat C."/>
            <person name="Nolan M."/>
            <person name="Ohm R."/>
            <person name="Pangilinan J."/>
            <person name="Pereira M."/>
            <person name="Perotto S."/>
            <person name="Peter M."/>
            <person name="Riley R."/>
            <person name="Sitrit Y."/>
            <person name="Stielow B."/>
            <person name="Szollosi G."/>
            <person name="Zifcakova L."/>
            <person name="Stursova M."/>
            <person name="Spatafora J.W."/>
            <person name="Tedersoo L."/>
            <person name="Vaario L.-M."/>
            <person name="Yamada A."/>
            <person name="Yan M."/>
            <person name="Wang P."/>
            <person name="Xu J."/>
            <person name="Bruns T."/>
            <person name="Baldrian P."/>
            <person name="Vilgalys R."/>
            <person name="Henrissat B."/>
            <person name="Grigoriev I.V."/>
            <person name="Hibbett D."/>
            <person name="Nagy L.G."/>
            <person name="Martin F.M."/>
        </authorList>
    </citation>
    <scope>NUCLEOTIDE SEQUENCE</scope>
    <source>
        <strain evidence="1">P2</strain>
    </source>
</reference>
<comment type="caution">
    <text evidence="1">The sequence shown here is derived from an EMBL/GenBank/DDBJ whole genome shotgun (WGS) entry which is preliminary data.</text>
</comment>
<evidence type="ECO:0000313" key="2">
    <source>
        <dbReference type="Proteomes" id="UP000886501"/>
    </source>
</evidence>
<accession>A0ACB6Z393</accession>
<gene>
    <name evidence="1" type="ORF">BDM02DRAFT_3150691</name>
</gene>
<keyword evidence="2" id="KW-1185">Reference proteome</keyword>
<reference evidence="1" key="2">
    <citation type="journal article" date="2020" name="Nat. Commun.">
        <title>Large-scale genome sequencing of mycorrhizal fungi provides insights into the early evolution of symbiotic traits.</title>
        <authorList>
            <person name="Miyauchi S."/>
            <person name="Kiss E."/>
            <person name="Kuo A."/>
            <person name="Drula E."/>
            <person name="Kohler A."/>
            <person name="Sanchez-Garcia M."/>
            <person name="Morin E."/>
            <person name="Andreopoulos B."/>
            <person name="Barry K.W."/>
            <person name="Bonito G."/>
            <person name="Buee M."/>
            <person name="Carver A."/>
            <person name="Chen C."/>
            <person name="Cichocki N."/>
            <person name="Clum A."/>
            <person name="Culley D."/>
            <person name="Crous P.W."/>
            <person name="Fauchery L."/>
            <person name="Girlanda M."/>
            <person name="Hayes R.D."/>
            <person name="Keri Z."/>
            <person name="LaButti K."/>
            <person name="Lipzen A."/>
            <person name="Lombard V."/>
            <person name="Magnuson J."/>
            <person name="Maillard F."/>
            <person name="Murat C."/>
            <person name="Nolan M."/>
            <person name="Ohm R.A."/>
            <person name="Pangilinan J."/>
            <person name="Pereira M.F."/>
            <person name="Perotto S."/>
            <person name="Peter M."/>
            <person name="Pfister S."/>
            <person name="Riley R."/>
            <person name="Sitrit Y."/>
            <person name="Stielow J.B."/>
            <person name="Szollosi G."/>
            <person name="Zifcakova L."/>
            <person name="Stursova M."/>
            <person name="Spatafora J.W."/>
            <person name="Tedersoo L."/>
            <person name="Vaario L.M."/>
            <person name="Yamada A."/>
            <person name="Yan M."/>
            <person name="Wang P."/>
            <person name="Xu J."/>
            <person name="Bruns T."/>
            <person name="Baldrian P."/>
            <person name="Vilgalys R."/>
            <person name="Dunand C."/>
            <person name="Henrissat B."/>
            <person name="Grigoriev I.V."/>
            <person name="Hibbett D."/>
            <person name="Nagy L.G."/>
            <person name="Martin F.M."/>
        </authorList>
    </citation>
    <scope>NUCLEOTIDE SEQUENCE</scope>
    <source>
        <strain evidence="1">P2</strain>
    </source>
</reference>
<dbReference type="Proteomes" id="UP000886501">
    <property type="component" value="Unassembled WGS sequence"/>
</dbReference>
<proteinExistence type="predicted"/>
<name>A0ACB6Z393_THEGA</name>
<sequence>MVFSDRTQVEIVERLSENDSQILINMVDEVLDSLQPEIRRKCVHCLVRICGSRALLPKSLQIPLRYDSTKPAHYDDGFVSVWKGQHNGLEVTAKVLKVYPRTDLECIRRRFCREVIIRRCLCHSNVLPLLGVTMNGNQFVMVSEWMDDGNINEFLKKNTNVNRLELLREVTRGLVYMHDQGVIHGNLNGYNILINKSGHACLSGFDLVSIVSDQSTETLSMMERDITPWMSPELIGHEGARRPTIESDCYALGMVIYEVLSGQVPFNTCTPLVIFMRVLGGERPKRPQGEGGKLFTDGIWKLLELCWKHQPSDRASAKDVLRYLEEIPSLPCPSSNMDVDVGTDSDYQSDCALLVCFLRFILGSSLTILVL</sequence>
<dbReference type="EMBL" id="MU118152">
    <property type="protein sequence ID" value="KAF9644225.1"/>
    <property type="molecule type" value="Genomic_DNA"/>
</dbReference>
<protein>
    <submittedName>
        <fullName evidence="1">Kinase-like protein</fullName>
    </submittedName>
</protein>
<evidence type="ECO:0000313" key="1">
    <source>
        <dbReference type="EMBL" id="KAF9644225.1"/>
    </source>
</evidence>